<sequence length="212" mass="22892">MGADRPDPDEIEALEGEAIARLADRRGAHGPAREVVLAADRLEVIEAGRVVHRLALGNVKSVRLSVDMAGPDTQVVARICGPATEIAIGSRSYVAPGRWANNAVEFRRLVLELHRALRGREVRYLEGHTLGLRLVLCALGAAMALAGLLFAFYMAEVRQSGMLALAALPFMVIGGYLAWVFRPGVPVAYDPEQLIERFEKSEADAAAKAPDI</sequence>
<dbReference type="AlphaFoldDB" id="A0A4S2H0M3"/>
<keyword evidence="3" id="KW-1185">Reference proteome</keyword>
<dbReference type="Proteomes" id="UP000308054">
    <property type="component" value="Unassembled WGS sequence"/>
</dbReference>
<proteinExistence type="predicted"/>
<comment type="caution">
    <text evidence="2">The sequence shown here is derived from an EMBL/GenBank/DDBJ whole genome shotgun (WGS) entry which is preliminary data.</text>
</comment>
<feature type="transmembrane region" description="Helical" evidence="1">
    <location>
        <begin position="161"/>
        <end position="181"/>
    </location>
</feature>
<evidence type="ECO:0000256" key="1">
    <source>
        <dbReference type="SAM" id="Phobius"/>
    </source>
</evidence>
<feature type="transmembrane region" description="Helical" evidence="1">
    <location>
        <begin position="130"/>
        <end position="155"/>
    </location>
</feature>
<gene>
    <name evidence="2" type="ORF">E5163_07920</name>
</gene>
<protein>
    <submittedName>
        <fullName evidence="2">Uncharacterized protein</fullName>
    </submittedName>
</protein>
<name>A0A4S2H0M3_9PROT</name>
<accession>A0A4S2H0M3</accession>
<dbReference type="RefSeq" id="WP_135995584.1">
    <property type="nucleotide sequence ID" value="NZ_CP071057.1"/>
</dbReference>
<keyword evidence="1" id="KW-0472">Membrane</keyword>
<dbReference type="EMBL" id="SRXW01000002">
    <property type="protein sequence ID" value="TGY89046.1"/>
    <property type="molecule type" value="Genomic_DNA"/>
</dbReference>
<evidence type="ECO:0000313" key="3">
    <source>
        <dbReference type="Proteomes" id="UP000308054"/>
    </source>
</evidence>
<dbReference type="OrthoDB" id="7631486at2"/>
<organism evidence="2 3">
    <name type="scientific">Marinicauda algicola</name>
    <dbReference type="NCBI Taxonomy" id="2029849"/>
    <lineage>
        <taxon>Bacteria</taxon>
        <taxon>Pseudomonadati</taxon>
        <taxon>Pseudomonadota</taxon>
        <taxon>Alphaproteobacteria</taxon>
        <taxon>Maricaulales</taxon>
        <taxon>Maricaulaceae</taxon>
        <taxon>Marinicauda</taxon>
    </lineage>
</organism>
<evidence type="ECO:0000313" key="2">
    <source>
        <dbReference type="EMBL" id="TGY89046.1"/>
    </source>
</evidence>
<reference evidence="2 3" key="1">
    <citation type="journal article" date="2017" name="Int. J. Syst. Evol. Microbiol.">
        <title>Marinicauda algicola sp. nov., isolated from a marine red alga Rhodosorus marinus.</title>
        <authorList>
            <person name="Jeong S.E."/>
            <person name="Jeon S.H."/>
            <person name="Chun B.H."/>
            <person name="Kim D.W."/>
            <person name="Jeon C.O."/>
        </authorList>
    </citation>
    <scope>NUCLEOTIDE SEQUENCE [LARGE SCALE GENOMIC DNA]</scope>
    <source>
        <strain evidence="2 3">JCM 31718</strain>
    </source>
</reference>
<keyword evidence="1" id="KW-0812">Transmembrane</keyword>
<keyword evidence="1" id="KW-1133">Transmembrane helix</keyword>